<dbReference type="PANTHER" id="PTHR30363:SF60">
    <property type="entry name" value="HTH-TYPE TRANSCRIPTIONAL REGULATOR IOLR"/>
    <property type="match status" value="1"/>
</dbReference>
<dbReference type="InterPro" id="IPR014036">
    <property type="entry name" value="DeoR-like_C"/>
</dbReference>
<dbReference type="PANTHER" id="PTHR30363">
    <property type="entry name" value="HTH-TYPE TRANSCRIPTIONAL REGULATOR SRLR-RELATED"/>
    <property type="match status" value="1"/>
</dbReference>
<dbReference type="Gene3D" id="1.10.10.10">
    <property type="entry name" value="Winged helix-like DNA-binding domain superfamily/Winged helix DNA-binding domain"/>
    <property type="match status" value="1"/>
</dbReference>
<dbReference type="PROSITE" id="PS00894">
    <property type="entry name" value="HTH_DEOR_1"/>
    <property type="match status" value="1"/>
</dbReference>
<comment type="caution">
    <text evidence="5">The sequence shown here is derived from an EMBL/GenBank/DDBJ whole genome shotgun (WGS) entry which is preliminary data.</text>
</comment>
<evidence type="ECO:0000256" key="1">
    <source>
        <dbReference type="ARBA" id="ARBA00023015"/>
    </source>
</evidence>
<reference evidence="5 6" key="1">
    <citation type="submission" date="2017-10" db="EMBL/GenBank/DDBJ databases">
        <title>Novel microbial diversity and functional potential in the marine mammal oral microbiome.</title>
        <authorList>
            <person name="Dudek N.K."/>
            <person name="Sun C.L."/>
            <person name="Burstein D."/>
            <person name="Kantor R.S."/>
            <person name="Aliaga Goltsman D.S."/>
            <person name="Bik E.M."/>
            <person name="Thomas B.C."/>
            <person name="Banfield J.F."/>
            <person name="Relman D.A."/>
        </authorList>
    </citation>
    <scope>NUCLEOTIDE SEQUENCE [LARGE SCALE GENOMIC DNA]</scope>
    <source>
        <strain evidence="5">DOLZORAL124_49_17</strain>
    </source>
</reference>
<dbReference type="Pfam" id="PF08220">
    <property type="entry name" value="HTH_DeoR"/>
    <property type="match status" value="1"/>
</dbReference>
<sequence>MVKLQRLQQIEEYVRRRNSVSLDDLCRHFDVSKNTIRRDMNELEARNIIKKVYGGVIFNHKETAIPLQQRQISMKDEKLAMAARAAEFVNDGDIIILDAGSTTVHIIEHLRQTQQVTIITNSVPVVNAALPYDNLHVIITGGDLLRSTNSLVGQEGVEMLRKFNAHTVFLAATSLSLEKGLTNSLTVETEIKKTMMQVSEQVILLVDHTKFETVSLVKFADLNQVDAIVTDKMPPESYFHYCHKHGKDIIVSGT</sequence>
<evidence type="ECO:0000313" key="6">
    <source>
        <dbReference type="Proteomes" id="UP000229740"/>
    </source>
</evidence>
<evidence type="ECO:0000259" key="4">
    <source>
        <dbReference type="PROSITE" id="PS51000"/>
    </source>
</evidence>
<organism evidence="5 6">
    <name type="scientific">candidate division KSB3 bacterium</name>
    <dbReference type="NCBI Taxonomy" id="2044937"/>
    <lineage>
        <taxon>Bacteria</taxon>
        <taxon>candidate division KSB3</taxon>
    </lineage>
</organism>
<accession>A0A2G6E293</accession>
<dbReference type="PROSITE" id="PS51000">
    <property type="entry name" value="HTH_DEOR_2"/>
    <property type="match status" value="1"/>
</dbReference>
<dbReference type="PRINTS" id="PR00037">
    <property type="entry name" value="HTHLACR"/>
</dbReference>
<dbReference type="SUPFAM" id="SSF100950">
    <property type="entry name" value="NagB/RpiA/CoA transferase-like"/>
    <property type="match status" value="1"/>
</dbReference>
<dbReference type="EMBL" id="PDPS01000037">
    <property type="protein sequence ID" value="PID56184.1"/>
    <property type="molecule type" value="Genomic_DNA"/>
</dbReference>
<dbReference type="InterPro" id="IPR036388">
    <property type="entry name" value="WH-like_DNA-bd_sf"/>
</dbReference>
<feature type="domain" description="HTH deoR-type" evidence="4">
    <location>
        <begin position="3"/>
        <end position="58"/>
    </location>
</feature>
<dbReference type="InterPro" id="IPR018356">
    <property type="entry name" value="Tscrpt_reg_HTH_DeoR_CS"/>
</dbReference>
<dbReference type="AlphaFoldDB" id="A0A2G6E293"/>
<dbReference type="InterPro" id="IPR001034">
    <property type="entry name" value="DeoR_HTH"/>
</dbReference>
<dbReference type="InterPro" id="IPR037171">
    <property type="entry name" value="NagB/RpiA_transferase-like"/>
</dbReference>
<evidence type="ECO:0000313" key="5">
    <source>
        <dbReference type="EMBL" id="PID56184.1"/>
    </source>
</evidence>
<dbReference type="Gene3D" id="3.40.50.1360">
    <property type="match status" value="1"/>
</dbReference>
<name>A0A2G6E293_9BACT</name>
<dbReference type="Pfam" id="PF00455">
    <property type="entry name" value="DeoRC"/>
    <property type="match status" value="1"/>
</dbReference>
<proteinExistence type="predicted"/>
<dbReference type="SUPFAM" id="SSF46785">
    <property type="entry name" value="Winged helix' DNA-binding domain"/>
    <property type="match status" value="1"/>
</dbReference>
<dbReference type="SMART" id="SM00420">
    <property type="entry name" value="HTH_DEOR"/>
    <property type="match status" value="1"/>
</dbReference>
<dbReference type="GO" id="GO:0003677">
    <property type="term" value="F:DNA binding"/>
    <property type="evidence" value="ECO:0007669"/>
    <property type="project" value="UniProtKB-KW"/>
</dbReference>
<evidence type="ECO:0000256" key="2">
    <source>
        <dbReference type="ARBA" id="ARBA00023125"/>
    </source>
</evidence>
<dbReference type="GO" id="GO:0003700">
    <property type="term" value="F:DNA-binding transcription factor activity"/>
    <property type="evidence" value="ECO:0007669"/>
    <property type="project" value="InterPro"/>
</dbReference>
<gene>
    <name evidence="5" type="ORF">CSB45_12455</name>
</gene>
<keyword evidence="1" id="KW-0805">Transcription regulation</keyword>
<protein>
    <submittedName>
        <fullName evidence="5">DNA-binding protein</fullName>
    </submittedName>
</protein>
<dbReference type="InterPro" id="IPR036390">
    <property type="entry name" value="WH_DNA-bd_sf"/>
</dbReference>
<dbReference type="InterPro" id="IPR050313">
    <property type="entry name" value="Carb_Metab_HTH_regulators"/>
</dbReference>
<keyword evidence="3" id="KW-0804">Transcription</keyword>
<evidence type="ECO:0000256" key="3">
    <source>
        <dbReference type="ARBA" id="ARBA00023163"/>
    </source>
</evidence>
<dbReference type="SMART" id="SM01134">
    <property type="entry name" value="DeoRC"/>
    <property type="match status" value="1"/>
</dbReference>
<dbReference type="Proteomes" id="UP000229740">
    <property type="component" value="Unassembled WGS sequence"/>
</dbReference>
<keyword evidence="2 5" id="KW-0238">DNA-binding</keyword>